<proteinExistence type="predicted"/>
<keyword evidence="2" id="KW-1185">Reference proteome</keyword>
<dbReference type="PANTHER" id="PTHR31050">
    <property type="entry name" value="OS08G0413200 PROTEIN"/>
    <property type="match status" value="1"/>
</dbReference>
<dbReference type="AlphaFoldDB" id="A0AAV1WFA3"/>
<dbReference type="InterPro" id="IPR010683">
    <property type="entry name" value="DUF1262"/>
</dbReference>
<comment type="caution">
    <text evidence="1">The sequence shown here is derived from an EMBL/GenBank/DDBJ whole genome shotgun (WGS) entry which is preliminary data.</text>
</comment>
<dbReference type="EMBL" id="CAXHTB010000006">
    <property type="protein sequence ID" value="CAL0308019.1"/>
    <property type="molecule type" value="Genomic_DNA"/>
</dbReference>
<evidence type="ECO:0000313" key="1">
    <source>
        <dbReference type="EMBL" id="CAL0308019.1"/>
    </source>
</evidence>
<sequence length="394" mass="45447">MYVTRPLSMYKRNPAALSQTPPPGPNSGYLVIMDEETETYNCFGLCKDSVIRDLPFPQNKNLAVNYITQHNNPTDTHSTVTHSTDALFVPVLDQPLSSNRYYVIRRKGKYKGKAITSSREDDMETCLCCSFAQDVKPRPLDLSDEYQQVEIIKRSHGFHAKSVAADGIPPEFLRRKGWKIDANTNYDYHLDAASGLNESLRTQLPDFNFPLSNNQSESVIVGKWYCPFMFVKEGMRLKDQMKKSVFYKLTLEQRWEKVFSKENSSSGEVAFFVDVVIETDVAKVAGSDVVCDENDVQERVLWFKSFDEKGAEKSVGLSLEIVERMKWEQERVGWIGGNDKQVRLERVEEFGGNNMWKYFSCYVLVESFVLKRMDGNLVLTYDYRHTHQITCRWE</sequence>
<dbReference type="PANTHER" id="PTHR31050:SF7">
    <property type="entry name" value="DUF1262 FAMILY PROTEIN"/>
    <property type="match status" value="1"/>
</dbReference>
<dbReference type="Proteomes" id="UP001497480">
    <property type="component" value="Unassembled WGS sequence"/>
</dbReference>
<evidence type="ECO:0000313" key="2">
    <source>
        <dbReference type="Proteomes" id="UP001497480"/>
    </source>
</evidence>
<gene>
    <name evidence="1" type="ORF">LLUT_LOCUS9079</name>
</gene>
<dbReference type="Pfam" id="PF06880">
    <property type="entry name" value="DUF1262"/>
    <property type="match status" value="1"/>
</dbReference>
<protein>
    <submittedName>
        <fullName evidence="1">Uncharacterized protein</fullName>
    </submittedName>
</protein>
<reference evidence="1 2" key="1">
    <citation type="submission" date="2024-03" db="EMBL/GenBank/DDBJ databases">
        <authorList>
            <person name="Martinez-Hernandez J."/>
        </authorList>
    </citation>
    <scope>NUCLEOTIDE SEQUENCE [LARGE SCALE GENOMIC DNA]</scope>
</reference>
<accession>A0AAV1WFA3</accession>
<name>A0AAV1WFA3_LUPLU</name>
<organism evidence="1 2">
    <name type="scientific">Lupinus luteus</name>
    <name type="common">European yellow lupine</name>
    <dbReference type="NCBI Taxonomy" id="3873"/>
    <lineage>
        <taxon>Eukaryota</taxon>
        <taxon>Viridiplantae</taxon>
        <taxon>Streptophyta</taxon>
        <taxon>Embryophyta</taxon>
        <taxon>Tracheophyta</taxon>
        <taxon>Spermatophyta</taxon>
        <taxon>Magnoliopsida</taxon>
        <taxon>eudicotyledons</taxon>
        <taxon>Gunneridae</taxon>
        <taxon>Pentapetalae</taxon>
        <taxon>rosids</taxon>
        <taxon>fabids</taxon>
        <taxon>Fabales</taxon>
        <taxon>Fabaceae</taxon>
        <taxon>Papilionoideae</taxon>
        <taxon>50 kb inversion clade</taxon>
        <taxon>genistoids sensu lato</taxon>
        <taxon>core genistoids</taxon>
        <taxon>Genisteae</taxon>
        <taxon>Lupinus</taxon>
    </lineage>
</organism>